<protein>
    <submittedName>
        <fullName evidence="8">Uncharacterized protein</fullName>
    </submittedName>
</protein>
<gene>
    <name evidence="8" type="ORF">E1301_Tti021717</name>
</gene>
<feature type="compositionally biased region" description="Low complexity" evidence="7">
    <location>
        <begin position="6429"/>
        <end position="6439"/>
    </location>
</feature>
<comment type="similarity">
    <text evidence="2">Belongs to the mesothelin family.</text>
</comment>
<evidence type="ECO:0000313" key="8">
    <source>
        <dbReference type="EMBL" id="KAA0721635.1"/>
    </source>
</evidence>
<keyword evidence="6" id="KW-0325">Glycoprotein</keyword>
<dbReference type="Pfam" id="PF06060">
    <property type="entry name" value="Mesothelin"/>
    <property type="match status" value="2"/>
</dbReference>
<dbReference type="InterPro" id="IPR010335">
    <property type="entry name" value="Mesothelin"/>
</dbReference>
<keyword evidence="5" id="KW-0472">Membrane</keyword>
<dbReference type="GO" id="GO:0007160">
    <property type="term" value="P:cell-matrix adhesion"/>
    <property type="evidence" value="ECO:0007669"/>
    <property type="project" value="TreeGrafter"/>
</dbReference>
<evidence type="ECO:0000256" key="1">
    <source>
        <dbReference type="ARBA" id="ARBA00004370"/>
    </source>
</evidence>
<evidence type="ECO:0000313" key="9">
    <source>
        <dbReference type="Proteomes" id="UP000324632"/>
    </source>
</evidence>
<evidence type="ECO:0000256" key="5">
    <source>
        <dbReference type="ARBA" id="ARBA00023136"/>
    </source>
</evidence>
<feature type="region of interest" description="Disordered" evidence="7">
    <location>
        <begin position="3030"/>
        <end position="3060"/>
    </location>
</feature>
<accession>A0A5A9PIM8</accession>
<sequence>MHVSKTTGYCDLNNLKNFTSLGASSIENIADSFGALYTLIVDNAQNVEFVQSWLSVRLVPILPYITKEFLSSMSKINFSCVTYQKIVQTLNQQVHVVNETIKPYIYSSFIRSFLSGELSDAGCLSQTASSTDWLERNFGEFSKYATLEVLRTLNGNFSSFGSLHLLTPAQVAELTLSSGALNNTDQINAVFDRLENGHALQNVDEFLATLAAAPKASPWIIKMPGCAEGQPRVPAVNEKFVTADWVAWFTVKLTPILPSFTAEMLVTVTAETNCTDYRVIVKGLGVVFSKMAALRIQEITQVLVKYLKDSSDHFNTPACGQNAQRDAQWLNINLGLFSAAASYSELKDLNVTVLEALESLSPDQKAELLLDPSTGALENESVVKEVLGSILKSPDETQLEQFFEAFVEFTKGKNVSYMVNTAVRDTMLNMTLTALAPEFLTFQASDYKLWFQVNLVVLLASFQPSLLVVIPTNLSCDSYYAVLGGLEIGLARLPYGLEKELKSSKDKLGKSPPDEESLCVGWQSGPTDSGGDLCSSHILEYACSSAMTLSSGNLSTLLSCKLAGSTPYAVEMWKLLFQKSAGVLEAALSENSNRTFAFTQSATHALDAIGEVMLYNLDASAAVRRRLRWRLVRGKASAAPASNLWGPSRLSQLQELHLWHLPSRGAGSRYASIDHGSGVEEGGRQPIHRSLPVQGGPSSNWAGPSYFSWLTIQWGSDEFRCCCVCNPDAGCLSQTASNAFWLDGNFGEFSKYATLEVLRILNGNFSSFGSLHLLTPAQVAELTLSSGALNNTDQINAVFDRLENGHALQNVDEFLATLAAAPKASPWIIKMPGCAEGTQVTAIPTAVRDVLMNRTFSIIQPVFQKFVTADWVAWFTVKLTPILTSFTAEMLVTVTAETNCTDYRVIVKGLGVVFSKMTALRIQEITQVLVKYLKDSSDHFNTPACGQNAQRDTQWLNINLGLFSAAASYSELKDLNVTVLEALESLSPDQKAELLLDPSTGALGNESVVKEVLGSILKSPDETQLEQFFEAFVEFTKEKNVSYIVNTAVRDTMLNMTLTALAPEFLTFQASDYKLWFQVNLVVLLASFQPSLLVVIPTNLSCDSYYAVLGGLKIGLARLPYGLQEELKSSKDKLGKSPPDEESLCVGWQSGPTDSGGDLCSSHILEYACSSAMTLSSGNLSTLLSCKLAGSTPYAVEMWKLLFQKSAGVLEAALSENSNRTFAFTQSATHALDAIGEVMLYNLDASQLSDAGFVGGLFAEKLRPLMPAISGDLLACLSSKNFTCGTYQVVVRALGTQASIMGVELRKAVVNRFIVPFLSRGDLADAGCLSQTASSAFWLDGNFGEFSKYATLEVLRTLNGNFSSFGSLHLLTPAQVAELTLSSGALNNTDQINAVFDRLENGHALQNVDEFLATLAAAPKASPWIIKMPGCSEGTQVTAIPTAVRDVLMNRTFSIIQPVFQKFVTADWVAWFTVKLTPILSSFTAEMLVTVTAETNCTDYRVIVKGLGVVFSKMAALRIQEITQVLVKYLKDSSDHFNTPACGQNAQRDAQWLNINLGLFSAAASYSELKDLNVTVLEALESLSTDQKAELLLDPSTGALGNESVVKEVLGSILKSPDETQLEQFFEAFVEFTKEKNVSYMVNTAVRDTMLNMTLTALAPEFLTFQASDYKLWFHVNLVVLLASFQPSLLVVIPTNLSCDSYYAVLGGLEIGLARLPYGLQKELKSSKDKLGKSPPDEESLCVGWQSGPTDSGGDLCSSHILEYACSSAMTLSSGNLSTLLSCKLAGSTPYAVEMWKLLFQKSAGVLEAALLENSNRTFAFTQSATHALDAIGEVMLYNLDASQLSDAGFVGGLFAEKLRPLLPAISGDLLACLSSKNFTCGTYQVVVRALGTQASLMGVELRKAVVNRFIVPFLSRGDLADAGCLSQTASNAFWLDGNFGEFSKYATLEVLRILNGNFSSFGSLHLLTPAQVAELTLSSGALNNTDQINAVFDRLENGHALQNVDEFLATLAAAPKASPWIIKMPGCHRYPHGCERRVDEPDIFYHPTGVPEVCDRRLGRVVHREAHSNPPSFTAEMLVTVTAETNCTDYRVIVKGLGVVFSKMDGPQNPGNYPSSGEVPQGFFGPFQHARDAQWLNINLGLFSAAASYSELKDLNVTVLEALESLSPDQKAELLLDPSTGALGNESVVKEVLGSILKSPDETQLEQFFEAFVEFTKEKNVSYMVNTAVRDTMLNMTLTALAPEFLTFQASDYKLWFHVNLVVLLASFQPSLLVVIPTNLSCDSYYAVLGGLEIGLARLPYGLQKELKSSKDKLGKSPPDEESLCVGWQSGPTDSGGDLCSSHILEYACSSAMTLSSGNLSTLLSCKLAGSTPYAVEMWKLLFQKSAGVLEAALSENSNRTFAFTQSATHALDAIGEVMLYNLDASQLSDAGFVGGLFAEKLRPLLPAISGDLLACLSSKNFTCGTYQVVVRALGTQASLMGVELRKAVVNRFIVPFLSRGDLADAGCLSQTASNAFWLDGNFGEFSKYATLEVLRILNGNFSSFGSLHLLTPAQVAELTLSSGALNNTDQINACVTAIPTAVRDVLMNRTFSIIQPVFQKFVTADWVAWFTVKLTPILTSFTAEMLVTVTAETNCTDYRVIVKGLGVVFSKMTALRIQEITQVLVKYLKDSSDHFNTPACGQNAQRDTQWLNINLGLFSAAASYSELKDLNVTVLEALESLSPDQKAELLLDPSTGALGNESVVKEVLGSILKSPDETQLEQFFEAFVEFTKEKNVSYMVNTAVRDTMLNMTLTALAPEFLTFQASDYKLWFQVNLVVLLASFQPSLLVVIPTNLSCDSYYAVLGGLEIGLARLPYGLQEELKSSKDKLGKSPPDEESLCVGWQSGPTDSGGDLCSSHILEYACSSAMTLSSGNLSTLLSCKLAGSTPYAVEMWKLLFQKSAGVLEAALSENSNRTFAFTQSATHALDAIGEVMLYNLDASAAVRRRLRWRLVRGKASAAHASNLWGPSRLSQLQELHLWHLPSRGAGSRHASIDHGSGVEEGGRQPIHRSLPVQGGPSSNWAGPSYFSWLTIQWGSDEFRCCCVCNPDAGCLSQTASSAFWLDGNFGEFSKYATLEVLRTLNGNFSSFGSLHLLTPAQVAELTLSSGALNNTDQINAVFDRLENGHALQNVDEFLATLAAAPKASPWIIKMPGCHRYPHGCERRVDEPDIFYHPTGVPEVCDRRLGRVVHREAHSNPPSFTAEMLVTVTAETNCTDYRVIVKGLGVVFSKMAALRIQEITQVLVKYLKDSSDHFNTPACGQNAQRDAQWLNINLGLFSAAASYSELKDLNVTVLEALESLSTDQKAELLLDPSTGALGNESVVKEVLGSILKSPDETQLEQFFEAFVEFTKEKNVSYMVNTAVRDTMLNMTLTALAPEFLTFQASDYKLWFHVNLVVLLASFQPSLLVVIPTNLSCDSYYAVLGGLEIGLARLPYGLQKELKSSKDKLGKSPPDEESLCVGWQSGPTDSGGDLCSSHILEYACSSAMTLSSGNLSTLLSCKLAGSTPYAVEMWKLLFQKSAGVLEAALSENSNRTFAFTQSATHALDAIGEVMLYNLDASQLSDAGFVGGLFAEKLRPLLPAISGDLLACLSSKNFTCGTYQVVVRALGTQASIMGVELRKAVVNRFIVPFLSRGDLADAGCLSQTASNAFWLDGNFGEFSKYATLEVLRILNGNFSSFGSLHLLTPAQVAELTLSSGALNNTDQINAVFDRLENGHALQNVDEFLATLAAAPKASPWIIKMPGCHRYPHGCERRVDEPDIFYHPTGVPEVCDRRLGRVVHREAHSNPPSFTAEMLVTVTAETNCTDYRVIVKGLGVVFSKMAALRIQEITQVLVKYLKDSSDHFNTPACGQNAQRDAQWLNINLGLFSAAASYSELKDLNVTVLEALESLSPDQKAELLLDPSTGALGNESVVKEVLGSILKSPDETQLEQFFEAFVEFTKEKNVSYMVNTAVRDTMLNMTLTALAPEFLTFQASDYKLWFHVNLVVLLASFQPSLLVVIPTNLSCDSYYAVLGGLEIGLARLPYGLQKELKSSKDKLGKSPPDEESLCVGWQSGPTDSGGDLCSSHILEYACSSAMTLSSGNLSTLLSCKLAGSTPYAVEMWKLLFQKSAGVLEAALSENSNRTFAFTQSATHALDAIGEVMLYNLDASQLSDAGFVGGLFAEKLRPLLPAISGDLLACLSSKNFTCGTYQVVVRALSTQASIMGVELRKAVVNRFIVPFLSRGDLADAGCLSQTASNAFWLDGNFGEFSKYATLEVLRILNGNFSSFGSLHLLTPAQVAELTLSSGALNNTDQINAVFDRLENGHALQNVDEFLATLAAAPKASPWIIKMPGCAEGTQVTAIPTAVRDVLMNRTFSIIQPVFQKFVTADWVAWFTVKLTPILPSFTAEMLVTVTAETNCTDYRVIVKGLGVVFSKMAALRIQEITQVLVKYLKDSSDHFNTPACGQNAQRDTQWLNINLGLFSAAASYSELKDLNVTVLEALESLSPDQKAELLLDPSTGALGNESVKNVSYIVNTAVRDTMLNMTLTALAPEFLTFQASDYKLWFQVNLVVLLASFQPSLLVVIPTNLSCDSYYAVLGGLKIGLARLPYGLQEELKSSKDKLGKSPPDEESLCVGWQSGPTDSGGDLCSSHILEYACSSAMTLSSGNLSTLLSCKLAGSTPYAVEMWKLLFQKSAGVLEAALSENSNRTFAFTQSATHALDAIGEVMLYNLDASQLSDAGFVGGLFAEKLRPLLPAISGDLLACLSSKNFTCGTYQVVVRALGTQALLMGVELRKAVVNRFIVPFLSRGDLADAGCLSQTASNAFWLDGNFGEFSKYATLEVLRILNGNFSSFGSLHLLTPAQVAELTLSSGALNNTDQINAVFDRLENGHALQNVDEFLATLAAAPKASPWIIKMPGCAEGTQVTAIPTAVRDVLMNRTFSIIQPVFQKFVTADWVAWFTVKLTPILPSFTAEMLVTVTTETNCTDYRVIVKGLGVVFSKMAALRIQEITQVLVKYLKDSSDHFNTPACGQNAQRDTQWLNINLGLFSAAASYSELKDLNVTVLEALESLSPDQKAELLLDPSTGALGNESVVKEVLGSILKSPDETQLERFFEAFVEFTKERNVSSLDSVVRSTVLNMTLTALEIRFETFSRQNFTLWFQTYLHLFLPGMNAESLSVIPRTISCDSYREIVKGCDKVFSSLTLLQSEEVYSFIKNYLSHQTSQGQSCVLSVNNDSDWVQKNFGQFSAFATFTDFITFNKDFNGVEAAEVLTVSQLVELCSSPSQLHTAQDVQTVMSAVKPQQLSNFFDVLSLNIQKNEQNFSQEVKHAFLQVVLDRADLSSPSLTDSEVLIWLTVRLRPLLSVLTPVNVNMYFDIIRSRSCSCVQEAVNVLDAQRSNLNEDVKRQIYDNIQLSLKDATPLRCYDGRSFYVFLKNSFLHFGFPDVNGFLSLIPLERRSQVLSSVSTVELREFLNSTPTLSNRSGLCDLLQQYNQTTLYMETEPVGSEVLGRQVLSCMWSQVLRVENRSEVDRWFDQRLVRYLPFLTAQLIFPAQFSGASCLSFTKLVSVLGNNFNFNNTDFTPADVYSSIKNYLTKGGSPRCFDPSDPQLNSTDWFVRSIGTFISYLTLTDLNSFVSSDQIGVFLENQENLQLFNRTAEIKQDIIEYYTTQLYTRSPYFNPIKLPRRFLCDVPSSAFENLGERDSLTLIQSINMVCNGRENLEITAALTANLPSITSASIQLLGSQSVGLSEAQIISAPPQAIKSALPTLSSVNGWNQGQANAIVQTLTESGFSISSGSSLLSLGTLVKGVQSDVISSISSAELLTISTNPTFITNIIAAPSIVQDVYVMKLVSIDETKVVQNVPDMLASSIPRVFLVSQSSVNVTLINKKHWTHDQAVMLFGSVAEVSENTEELSESLLQGFTCTSAQTMSEQKVKELVKACRHRPGRQKIHLRESQLTCMYNHVKNEVSPTFTDLPPDMLLYYSYEKVEKTNCRSYFRAMGKADFTIPSSILYKKTTLFNNARSCLDISGQSLSGEHVELLGNLTCTLEPKEIQNSHPIIIESLKTCSDLSDDQISAVETLLISGNTTYGDSSSWDQQTLDHLGVLPLYFSNSFWRRFSGTVKRRYLKVFMPLLKDRNTEKHKLKKLFKNCNAELETRSRMIRSAGCTLGNVTEAIIADASFPFGYTAAQFDACLDFTILKSNLAAVTDKVDDSDFQRIILNKLKQSKEVILRYLSVDSHTLGTNELNAVLSNLCTLDVSTLHSITADSLRNANVPDLSSCTFEQKSVVYTTARSSFSTKRDIKALASENITIDITTFRSLAIPVVKSLNVADARALMGVAVADLKLFENDSVVQAWITSQRQSQLDVLNLNLQGGLADWSTTKPISFKPTNSPPDGITQSTSQSSSSTPHGSASTLKVTSGVWFIASCVWLLNSCDT</sequence>
<dbReference type="InterPro" id="IPR026664">
    <property type="entry name" value="Stereocilin-rel"/>
</dbReference>
<dbReference type="GO" id="GO:0016020">
    <property type="term" value="C:membrane"/>
    <property type="evidence" value="ECO:0007669"/>
    <property type="project" value="UniProtKB-SubCell"/>
</dbReference>
<feature type="compositionally biased region" description="Basic and acidic residues" evidence="7">
    <location>
        <begin position="3034"/>
        <end position="3046"/>
    </location>
</feature>
<comment type="subcellular location">
    <subcellularLocation>
        <location evidence="1">Membrane</location>
    </subcellularLocation>
</comment>
<keyword evidence="3" id="KW-0732">Signal</keyword>
<reference evidence="8 9" key="1">
    <citation type="journal article" date="2019" name="Mol. Ecol. Resour.">
        <title>Chromosome-level genome assembly of Triplophysa tibetana, a fish adapted to the harsh high-altitude environment of the Tibetan Plateau.</title>
        <authorList>
            <person name="Yang X."/>
            <person name="Liu H."/>
            <person name="Ma Z."/>
            <person name="Zou Y."/>
            <person name="Zou M."/>
            <person name="Mao Y."/>
            <person name="Li X."/>
            <person name="Wang H."/>
            <person name="Chen T."/>
            <person name="Wang W."/>
            <person name="Yang R."/>
        </authorList>
    </citation>
    <scope>NUCLEOTIDE SEQUENCE [LARGE SCALE GENOMIC DNA]</scope>
    <source>
        <strain evidence="8">TTIB1903HZAU</strain>
        <tissue evidence="8">Muscle</tissue>
    </source>
</reference>
<keyword evidence="4" id="KW-0130">Cell adhesion</keyword>
<organism evidence="8 9">
    <name type="scientific">Triplophysa tibetana</name>
    <dbReference type="NCBI Taxonomy" id="1572043"/>
    <lineage>
        <taxon>Eukaryota</taxon>
        <taxon>Metazoa</taxon>
        <taxon>Chordata</taxon>
        <taxon>Craniata</taxon>
        <taxon>Vertebrata</taxon>
        <taxon>Euteleostomi</taxon>
        <taxon>Actinopterygii</taxon>
        <taxon>Neopterygii</taxon>
        <taxon>Teleostei</taxon>
        <taxon>Ostariophysi</taxon>
        <taxon>Cypriniformes</taxon>
        <taxon>Nemacheilidae</taxon>
        <taxon>Triplophysa</taxon>
    </lineage>
</organism>
<feature type="region of interest" description="Disordered" evidence="7">
    <location>
        <begin position="6414"/>
        <end position="6442"/>
    </location>
</feature>
<dbReference type="Proteomes" id="UP000324632">
    <property type="component" value="Chromosome 4"/>
</dbReference>
<dbReference type="PANTHER" id="PTHR23412">
    <property type="entry name" value="STEREOCILIN RELATED"/>
    <property type="match status" value="1"/>
</dbReference>
<evidence type="ECO:0000256" key="6">
    <source>
        <dbReference type="ARBA" id="ARBA00023180"/>
    </source>
</evidence>
<dbReference type="EMBL" id="SOYY01000004">
    <property type="protein sequence ID" value="KAA0721635.1"/>
    <property type="molecule type" value="Genomic_DNA"/>
</dbReference>
<evidence type="ECO:0000256" key="4">
    <source>
        <dbReference type="ARBA" id="ARBA00022889"/>
    </source>
</evidence>
<evidence type="ECO:0000256" key="2">
    <source>
        <dbReference type="ARBA" id="ARBA00011016"/>
    </source>
</evidence>
<keyword evidence="9" id="KW-1185">Reference proteome</keyword>
<name>A0A5A9PIM8_9TELE</name>
<evidence type="ECO:0000256" key="3">
    <source>
        <dbReference type="ARBA" id="ARBA00022729"/>
    </source>
</evidence>
<proteinExistence type="inferred from homology"/>
<feature type="region of interest" description="Disordered" evidence="7">
    <location>
        <begin position="675"/>
        <end position="697"/>
    </location>
</feature>
<dbReference type="GO" id="GO:0009986">
    <property type="term" value="C:cell surface"/>
    <property type="evidence" value="ECO:0007669"/>
    <property type="project" value="TreeGrafter"/>
</dbReference>
<dbReference type="PANTHER" id="PTHR23412:SF6">
    <property type="entry name" value="MESOTHELIN"/>
    <property type="match status" value="1"/>
</dbReference>
<comment type="caution">
    <text evidence="8">The sequence shown here is derived from an EMBL/GenBank/DDBJ whole genome shotgun (WGS) entry which is preliminary data.</text>
</comment>
<evidence type="ECO:0000256" key="7">
    <source>
        <dbReference type="SAM" id="MobiDB-lite"/>
    </source>
</evidence>